<gene>
    <name evidence="1" type="ORF">TcWFU_009094</name>
</gene>
<dbReference type="EMBL" id="JAKROA010000013">
    <property type="protein sequence ID" value="KAL5104354.1"/>
    <property type="molecule type" value="Genomic_DNA"/>
</dbReference>
<proteinExistence type="predicted"/>
<keyword evidence="2" id="KW-1185">Reference proteome</keyword>
<sequence length="105" mass="11673">MLGGARFHWQQIPHCACLSNLATGIPASSNTTWTSRQDAFVYLKWDFWIRRSKPNSRRSHYGENLQQATGMRARSGIAIALVKSRLNRIGSLTCFCGALTCLEGG</sequence>
<reference evidence="1 2" key="1">
    <citation type="journal article" date="2022" name="Front. Cell. Infect. Microbiol.">
        <title>The Genomes of Two Strains of Taenia crassiceps the Animal Model for the Study of Human Cysticercosis.</title>
        <authorList>
            <person name="Bobes R.J."/>
            <person name="Estrada K."/>
            <person name="Rios-Valencia D.G."/>
            <person name="Calderon-Gallegos A."/>
            <person name="de la Torre P."/>
            <person name="Carrero J.C."/>
            <person name="Sanchez-Flores A."/>
            <person name="Laclette J.P."/>
        </authorList>
    </citation>
    <scope>NUCLEOTIDE SEQUENCE [LARGE SCALE GENOMIC DNA]</scope>
    <source>
        <strain evidence="1">WFUcys</strain>
    </source>
</reference>
<accession>A0ABR4Q3Y2</accession>
<comment type="caution">
    <text evidence="1">The sequence shown here is derived from an EMBL/GenBank/DDBJ whole genome shotgun (WGS) entry which is preliminary data.</text>
</comment>
<evidence type="ECO:0000313" key="1">
    <source>
        <dbReference type="EMBL" id="KAL5104354.1"/>
    </source>
</evidence>
<evidence type="ECO:0000313" key="2">
    <source>
        <dbReference type="Proteomes" id="UP001651158"/>
    </source>
</evidence>
<name>A0ABR4Q3Y2_9CEST</name>
<dbReference type="Proteomes" id="UP001651158">
    <property type="component" value="Unassembled WGS sequence"/>
</dbReference>
<protein>
    <submittedName>
        <fullName evidence="1">Uncharacterized protein</fullName>
    </submittedName>
</protein>
<organism evidence="1 2">
    <name type="scientific">Taenia crassiceps</name>
    <dbReference type="NCBI Taxonomy" id="6207"/>
    <lineage>
        <taxon>Eukaryota</taxon>
        <taxon>Metazoa</taxon>
        <taxon>Spiralia</taxon>
        <taxon>Lophotrochozoa</taxon>
        <taxon>Platyhelminthes</taxon>
        <taxon>Cestoda</taxon>
        <taxon>Eucestoda</taxon>
        <taxon>Cyclophyllidea</taxon>
        <taxon>Taeniidae</taxon>
        <taxon>Taenia</taxon>
    </lineage>
</organism>